<sequence length="237" mass="26576">MEDTPSRTGDVRRVHSKGQIQLIFGPMFSGKTTELLRRVNRYRIAKYKTLLIKFAKDVRYDEECVSTHDRHTGTARKALCLKECLAECEVHDVIGIDEGQFFPDILEVAEALANKGKTVIVAALDGTYQREGFGDIIKLVPKAEKIDKLSAVCIICNEDAAYTRRFTAETAVELIGGADKYMAVCRECFQREIPAEFGHMTKSQVKEVCSPRKPVPEQENGGETGREPPFVKPMKAF</sequence>
<keyword evidence="4" id="KW-0479">Metal-binding</keyword>
<keyword evidence="8 11" id="KW-0067">ATP-binding</keyword>
<dbReference type="InterPro" id="IPR020633">
    <property type="entry name" value="Thymidine_kinase_CS"/>
</dbReference>
<evidence type="ECO:0000256" key="1">
    <source>
        <dbReference type="ARBA" id="ARBA00007587"/>
    </source>
</evidence>
<dbReference type="GO" id="GO:0005524">
    <property type="term" value="F:ATP binding"/>
    <property type="evidence" value="ECO:0007669"/>
    <property type="project" value="UniProtKB-KW"/>
</dbReference>
<dbReference type="STRING" id="947166.A0A1D1V0Q0"/>
<dbReference type="EMBL" id="BDGG01000002">
    <property type="protein sequence ID" value="GAU92008.1"/>
    <property type="molecule type" value="Genomic_DNA"/>
</dbReference>
<dbReference type="SUPFAM" id="SSF52540">
    <property type="entry name" value="P-loop containing nucleoside triphosphate hydrolases"/>
    <property type="match status" value="1"/>
</dbReference>
<dbReference type="GO" id="GO:0042802">
    <property type="term" value="F:identical protein binding"/>
    <property type="evidence" value="ECO:0007669"/>
    <property type="project" value="UniProtKB-ARBA"/>
</dbReference>
<evidence type="ECO:0000256" key="12">
    <source>
        <dbReference type="RuleBase" id="RU004165"/>
    </source>
</evidence>
<evidence type="ECO:0000256" key="5">
    <source>
        <dbReference type="ARBA" id="ARBA00022741"/>
    </source>
</evidence>
<dbReference type="GO" id="GO:0046872">
    <property type="term" value="F:metal ion binding"/>
    <property type="evidence" value="ECO:0007669"/>
    <property type="project" value="UniProtKB-KW"/>
</dbReference>
<dbReference type="GO" id="GO:0046104">
    <property type="term" value="P:thymidine metabolic process"/>
    <property type="evidence" value="ECO:0007669"/>
    <property type="project" value="TreeGrafter"/>
</dbReference>
<keyword evidence="6 11" id="KW-0418">Kinase</keyword>
<proteinExistence type="inferred from homology"/>
<dbReference type="InterPro" id="IPR001267">
    <property type="entry name" value="Thymidine_kinase"/>
</dbReference>
<dbReference type="SUPFAM" id="SSF57716">
    <property type="entry name" value="Glucocorticoid receptor-like (DNA-binding domain)"/>
    <property type="match status" value="1"/>
</dbReference>
<evidence type="ECO:0000256" key="10">
    <source>
        <dbReference type="ARBA" id="ARBA00048113"/>
    </source>
</evidence>
<evidence type="ECO:0000256" key="2">
    <source>
        <dbReference type="ARBA" id="ARBA00022634"/>
    </source>
</evidence>
<keyword evidence="2 11" id="KW-0237">DNA synthesis</keyword>
<name>A0A1D1V0Q0_RAMVA</name>
<dbReference type="FunFam" id="3.40.50.300:FF:001270">
    <property type="entry name" value="Thymidine kinase"/>
    <property type="match status" value="1"/>
</dbReference>
<evidence type="ECO:0000256" key="9">
    <source>
        <dbReference type="ARBA" id="ARBA00046642"/>
    </source>
</evidence>
<dbReference type="GO" id="GO:0004797">
    <property type="term" value="F:thymidine kinase activity"/>
    <property type="evidence" value="ECO:0007669"/>
    <property type="project" value="UniProtKB-EC"/>
</dbReference>
<dbReference type="EC" id="2.7.1.21" evidence="11"/>
<evidence type="ECO:0000256" key="8">
    <source>
        <dbReference type="ARBA" id="ARBA00022840"/>
    </source>
</evidence>
<evidence type="ECO:0000256" key="4">
    <source>
        <dbReference type="ARBA" id="ARBA00022723"/>
    </source>
</evidence>
<evidence type="ECO:0000256" key="7">
    <source>
        <dbReference type="ARBA" id="ARBA00022833"/>
    </source>
</evidence>
<evidence type="ECO:0000256" key="11">
    <source>
        <dbReference type="RuleBase" id="RU000544"/>
    </source>
</evidence>
<comment type="catalytic activity">
    <reaction evidence="10">
        <text>thymidine + ATP = dTMP + ADP + H(+)</text>
        <dbReference type="Rhea" id="RHEA:19129"/>
        <dbReference type="ChEBI" id="CHEBI:15378"/>
        <dbReference type="ChEBI" id="CHEBI:17748"/>
        <dbReference type="ChEBI" id="CHEBI:30616"/>
        <dbReference type="ChEBI" id="CHEBI:63528"/>
        <dbReference type="ChEBI" id="CHEBI:456216"/>
        <dbReference type="EC" id="2.7.1.21"/>
    </reaction>
    <physiologicalReaction direction="left-to-right" evidence="10">
        <dbReference type="Rhea" id="RHEA:19130"/>
    </physiologicalReaction>
</comment>
<keyword evidence="15" id="KW-1185">Reference proteome</keyword>
<dbReference type="Gene3D" id="3.40.50.300">
    <property type="entry name" value="P-loop containing nucleotide triphosphate hydrolases"/>
    <property type="match status" value="1"/>
</dbReference>
<keyword evidence="3 11" id="KW-0808">Transferase</keyword>
<dbReference type="Gene3D" id="3.30.60.20">
    <property type="match status" value="1"/>
</dbReference>
<evidence type="ECO:0000313" key="14">
    <source>
        <dbReference type="EMBL" id="GAU92008.1"/>
    </source>
</evidence>
<dbReference type="InterPro" id="IPR027417">
    <property type="entry name" value="P-loop_NTPase"/>
</dbReference>
<evidence type="ECO:0000256" key="6">
    <source>
        <dbReference type="ARBA" id="ARBA00022777"/>
    </source>
</evidence>
<evidence type="ECO:0000256" key="13">
    <source>
        <dbReference type="SAM" id="MobiDB-lite"/>
    </source>
</evidence>
<dbReference type="PANTHER" id="PTHR11441">
    <property type="entry name" value="THYMIDINE KINASE"/>
    <property type="match status" value="1"/>
</dbReference>
<keyword evidence="7" id="KW-0862">Zinc</keyword>
<reference evidence="14 15" key="1">
    <citation type="journal article" date="2016" name="Nat. Commun.">
        <title>Extremotolerant tardigrade genome and improved radiotolerance of human cultured cells by tardigrade-unique protein.</title>
        <authorList>
            <person name="Hashimoto T."/>
            <person name="Horikawa D.D."/>
            <person name="Saito Y."/>
            <person name="Kuwahara H."/>
            <person name="Kozuka-Hata H."/>
            <person name="Shin-I T."/>
            <person name="Minakuchi Y."/>
            <person name="Ohishi K."/>
            <person name="Motoyama A."/>
            <person name="Aizu T."/>
            <person name="Enomoto A."/>
            <person name="Kondo K."/>
            <person name="Tanaka S."/>
            <person name="Hara Y."/>
            <person name="Koshikawa S."/>
            <person name="Sagara H."/>
            <person name="Miura T."/>
            <person name="Yokobori S."/>
            <person name="Miyagawa K."/>
            <person name="Suzuki Y."/>
            <person name="Kubo T."/>
            <person name="Oyama M."/>
            <person name="Kohara Y."/>
            <person name="Fujiyama A."/>
            <person name="Arakawa K."/>
            <person name="Katayama T."/>
            <person name="Toyoda A."/>
            <person name="Kunieda T."/>
        </authorList>
    </citation>
    <scope>NUCLEOTIDE SEQUENCE [LARGE SCALE GENOMIC DNA]</scope>
    <source>
        <strain evidence="14 15">YOKOZUNA-1</strain>
    </source>
</reference>
<comment type="subunit">
    <text evidence="9">Homotetramer. Tetramerization from dimerization is induced by ATP and increases catalytic efficiency due to a high affinity for thymidine. Tetramerization is inhibited by phosphorylation at Ser-13. Interacts (via the KEN box) with FZR1.</text>
</comment>
<evidence type="ECO:0000256" key="3">
    <source>
        <dbReference type="ARBA" id="ARBA00022679"/>
    </source>
</evidence>
<dbReference type="Pfam" id="PF00265">
    <property type="entry name" value="TK"/>
    <property type="match status" value="1"/>
</dbReference>
<dbReference type="PANTHER" id="PTHR11441:SF0">
    <property type="entry name" value="THYMIDINE KINASE, CYTOSOLIC"/>
    <property type="match status" value="1"/>
</dbReference>
<dbReference type="GO" id="GO:0071897">
    <property type="term" value="P:DNA biosynthetic process"/>
    <property type="evidence" value="ECO:0007669"/>
    <property type="project" value="UniProtKB-KW"/>
</dbReference>
<dbReference type="FunFam" id="3.30.60.20:FF:000051">
    <property type="entry name" value="Thymidine kinase"/>
    <property type="match status" value="1"/>
</dbReference>
<organism evidence="14 15">
    <name type="scientific">Ramazzottius varieornatus</name>
    <name type="common">Water bear</name>
    <name type="synonym">Tardigrade</name>
    <dbReference type="NCBI Taxonomy" id="947166"/>
    <lineage>
        <taxon>Eukaryota</taxon>
        <taxon>Metazoa</taxon>
        <taxon>Ecdysozoa</taxon>
        <taxon>Tardigrada</taxon>
        <taxon>Eutardigrada</taxon>
        <taxon>Parachela</taxon>
        <taxon>Hypsibioidea</taxon>
        <taxon>Ramazzottiidae</taxon>
        <taxon>Ramazzottius</taxon>
    </lineage>
</organism>
<keyword evidence="5 11" id="KW-0547">Nucleotide-binding</keyword>
<comment type="caution">
    <text evidence="14">The sequence shown here is derived from an EMBL/GenBank/DDBJ whole genome shotgun (WGS) entry which is preliminary data.</text>
</comment>
<dbReference type="Proteomes" id="UP000186922">
    <property type="component" value="Unassembled WGS sequence"/>
</dbReference>
<protein>
    <recommendedName>
        <fullName evidence="11">Thymidine kinase</fullName>
        <ecNumber evidence="11">2.7.1.21</ecNumber>
    </recommendedName>
</protein>
<gene>
    <name evidence="14" type="primary">RvY_04159</name>
    <name evidence="14" type="synonym">RvY_04159.2</name>
    <name evidence="14" type="ORF">RvY_04159-2</name>
</gene>
<comment type="similarity">
    <text evidence="1 12">Belongs to the thymidine kinase family.</text>
</comment>
<accession>A0A1D1V0Q0</accession>
<dbReference type="AlphaFoldDB" id="A0A1D1V0Q0"/>
<dbReference type="PROSITE" id="PS00603">
    <property type="entry name" value="TK_CELLULAR_TYPE"/>
    <property type="match status" value="1"/>
</dbReference>
<feature type="region of interest" description="Disordered" evidence="13">
    <location>
        <begin position="209"/>
        <end position="237"/>
    </location>
</feature>
<evidence type="ECO:0000313" key="15">
    <source>
        <dbReference type="Proteomes" id="UP000186922"/>
    </source>
</evidence>